<keyword evidence="2 5" id="KW-0808">Transferase</keyword>
<dbReference type="GO" id="GO:1903509">
    <property type="term" value="P:liposaccharide metabolic process"/>
    <property type="evidence" value="ECO:0007669"/>
    <property type="project" value="UniProtKB-ARBA"/>
</dbReference>
<dbReference type="CDD" id="cd03802">
    <property type="entry name" value="GT4_AviGT4-like"/>
    <property type="match status" value="1"/>
</dbReference>
<reference evidence="5 6" key="1">
    <citation type="submission" date="2016-06" db="EMBL/GenBank/DDBJ databases">
        <authorList>
            <person name="Kjaerup R.B."/>
            <person name="Dalgaard T.S."/>
            <person name="Juul-Madsen H.R."/>
        </authorList>
    </citation>
    <scope>NUCLEOTIDE SEQUENCE [LARGE SCALE GENOMIC DNA]</scope>
    <source>
        <strain evidence="5 6">1245139.5</strain>
    </source>
</reference>
<dbReference type="RefSeq" id="WP_065159946.1">
    <property type="nucleotide sequence ID" value="NZ_LZLQ01000115.1"/>
</dbReference>
<dbReference type="Proteomes" id="UP000093629">
    <property type="component" value="Unassembled WGS sequence"/>
</dbReference>
<protein>
    <submittedName>
        <fullName evidence="5">Glycosyl transferase family 1</fullName>
    </submittedName>
</protein>
<evidence type="ECO:0000313" key="6">
    <source>
        <dbReference type="Proteomes" id="UP000093629"/>
    </source>
</evidence>
<sequence>MTNPLRVAVIASNRFPIREPFAGGLEAHVSHLSRALASRGHQVSLFAAPGSDLAPGCQSLSVRPLALSEPARRDVSMPAPEFMADHHAYLSLMLWLAGPGGAQYDVIHNHSLHYLPVAMAPALSVPMLTTVHTPPTPWLESAIDASAGNSTRFSAVSRHTARAWQTVIADISVVPNGVDTALWPLGPGGPCLVWFGRITPEKAPHLAIAAARQADRPLLLAGPISDERYFADRVAPELHGGIRYVGHLDHQQLASLVGESGTALVTPAWDEPYGLVVAEAMSCGTPVVAFARGGIPELINDDSGRLVAPGDTTAMVAAIESTIRLSRNRVREHAIRHCSSTAMVNAYSELYREMIDDVTGRTNDRLLHPSPRLRSFGAGHQCLRPDATPGDGVDFVEYPSLAPVFGNRPVAT</sequence>
<dbReference type="InterPro" id="IPR050194">
    <property type="entry name" value="Glycosyltransferase_grp1"/>
</dbReference>
<proteinExistence type="predicted"/>
<gene>
    <name evidence="5" type="ORF">A5636_09380</name>
</gene>
<dbReference type="OrthoDB" id="9809227at2"/>
<keyword evidence="1" id="KW-0328">Glycosyltransferase</keyword>
<feature type="domain" description="Glycosyl transferase family 1" evidence="3">
    <location>
        <begin position="191"/>
        <end position="332"/>
    </location>
</feature>
<feature type="domain" description="Glycosyltransferase subfamily 4-like N-terminal" evidence="4">
    <location>
        <begin position="23"/>
        <end position="181"/>
    </location>
</feature>
<dbReference type="InterPro" id="IPR001296">
    <property type="entry name" value="Glyco_trans_1"/>
</dbReference>
<dbReference type="GO" id="GO:1901137">
    <property type="term" value="P:carbohydrate derivative biosynthetic process"/>
    <property type="evidence" value="ECO:0007669"/>
    <property type="project" value="UniProtKB-ARBA"/>
</dbReference>
<evidence type="ECO:0000256" key="2">
    <source>
        <dbReference type="ARBA" id="ARBA00022679"/>
    </source>
</evidence>
<dbReference type="Pfam" id="PF00534">
    <property type="entry name" value="Glycos_transf_1"/>
    <property type="match status" value="1"/>
</dbReference>
<dbReference type="GO" id="GO:0008610">
    <property type="term" value="P:lipid biosynthetic process"/>
    <property type="evidence" value="ECO:0007669"/>
    <property type="project" value="UniProtKB-ARBA"/>
</dbReference>
<dbReference type="GO" id="GO:0016757">
    <property type="term" value="F:glycosyltransferase activity"/>
    <property type="evidence" value="ECO:0007669"/>
    <property type="project" value="UniProtKB-KW"/>
</dbReference>
<dbReference type="PANTHER" id="PTHR45947:SF3">
    <property type="entry name" value="SULFOQUINOVOSYL TRANSFERASE SQD2"/>
    <property type="match status" value="1"/>
</dbReference>
<name>A0A1A3MU82_MYCAS</name>
<dbReference type="Gene3D" id="3.40.50.2000">
    <property type="entry name" value="Glycogen Phosphorylase B"/>
    <property type="match status" value="2"/>
</dbReference>
<organism evidence="5 6">
    <name type="scientific">Mycobacterium asiaticum</name>
    <dbReference type="NCBI Taxonomy" id="1790"/>
    <lineage>
        <taxon>Bacteria</taxon>
        <taxon>Bacillati</taxon>
        <taxon>Actinomycetota</taxon>
        <taxon>Actinomycetes</taxon>
        <taxon>Mycobacteriales</taxon>
        <taxon>Mycobacteriaceae</taxon>
        <taxon>Mycobacterium</taxon>
    </lineage>
</organism>
<dbReference type="EMBL" id="LZLQ01000115">
    <property type="protein sequence ID" value="OBK13483.1"/>
    <property type="molecule type" value="Genomic_DNA"/>
</dbReference>
<keyword evidence="6" id="KW-1185">Reference proteome</keyword>
<accession>A0A1A3MU82</accession>
<evidence type="ECO:0000259" key="3">
    <source>
        <dbReference type="Pfam" id="PF00534"/>
    </source>
</evidence>
<dbReference type="PANTHER" id="PTHR45947">
    <property type="entry name" value="SULFOQUINOVOSYL TRANSFERASE SQD2"/>
    <property type="match status" value="1"/>
</dbReference>
<comment type="caution">
    <text evidence="5">The sequence shown here is derived from an EMBL/GenBank/DDBJ whole genome shotgun (WGS) entry which is preliminary data.</text>
</comment>
<evidence type="ECO:0000256" key="1">
    <source>
        <dbReference type="ARBA" id="ARBA00022676"/>
    </source>
</evidence>
<dbReference type="InterPro" id="IPR028098">
    <property type="entry name" value="Glyco_trans_4-like_N"/>
</dbReference>
<evidence type="ECO:0000313" key="5">
    <source>
        <dbReference type="EMBL" id="OBK13483.1"/>
    </source>
</evidence>
<dbReference type="Pfam" id="PF13439">
    <property type="entry name" value="Glyco_transf_4"/>
    <property type="match status" value="1"/>
</dbReference>
<evidence type="ECO:0000259" key="4">
    <source>
        <dbReference type="Pfam" id="PF13439"/>
    </source>
</evidence>
<dbReference type="SUPFAM" id="SSF53756">
    <property type="entry name" value="UDP-Glycosyltransferase/glycogen phosphorylase"/>
    <property type="match status" value="1"/>
</dbReference>
<dbReference type="AlphaFoldDB" id="A0A1A3MU82"/>